<evidence type="ECO:0000313" key="2">
    <source>
        <dbReference type="Proteomes" id="UP001057402"/>
    </source>
</evidence>
<proteinExistence type="predicted"/>
<keyword evidence="2" id="KW-1185">Reference proteome</keyword>
<gene>
    <name evidence="1" type="ORF">MLD38_006272</name>
</gene>
<evidence type="ECO:0000313" key="1">
    <source>
        <dbReference type="EMBL" id="KAI4380043.1"/>
    </source>
</evidence>
<dbReference type="Proteomes" id="UP001057402">
    <property type="component" value="Chromosome 3"/>
</dbReference>
<dbReference type="EMBL" id="CM042882">
    <property type="protein sequence ID" value="KAI4380043.1"/>
    <property type="molecule type" value="Genomic_DNA"/>
</dbReference>
<accession>A0ACB9RRJ5</accession>
<organism evidence="1 2">
    <name type="scientific">Melastoma candidum</name>
    <dbReference type="NCBI Taxonomy" id="119954"/>
    <lineage>
        <taxon>Eukaryota</taxon>
        <taxon>Viridiplantae</taxon>
        <taxon>Streptophyta</taxon>
        <taxon>Embryophyta</taxon>
        <taxon>Tracheophyta</taxon>
        <taxon>Spermatophyta</taxon>
        <taxon>Magnoliopsida</taxon>
        <taxon>eudicotyledons</taxon>
        <taxon>Gunneridae</taxon>
        <taxon>Pentapetalae</taxon>
        <taxon>rosids</taxon>
        <taxon>malvids</taxon>
        <taxon>Myrtales</taxon>
        <taxon>Melastomataceae</taxon>
        <taxon>Melastomatoideae</taxon>
        <taxon>Melastomateae</taxon>
        <taxon>Melastoma</taxon>
    </lineage>
</organism>
<comment type="caution">
    <text evidence="1">The sequence shown here is derived from an EMBL/GenBank/DDBJ whole genome shotgun (WGS) entry which is preliminary data.</text>
</comment>
<reference evidence="2" key="1">
    <citation type="journal article" date="2023" name="Front. Plant Sci.">
        <title>Chromosomal-level genome assembly of Melastoma candidum provides insights into trichome evolution.</title>
        <authorList>
            <person name="Zhong Y."/>
            <person name="Wu W."/>
            <person name="Sun C."/>
            <person name="Zou P."/>
            <person name="Liu Y."/>
            <person name="Dai S."/>
            <person name="Zhou R."/>
        </authorList>
    </citation>
    <scope>NUCLEOTIDE SEQUENCE [LARGE SCALE GENOMIC DNA]</scope>
</reference>
<sequence>MSERRPSGGAGMVAFVCWWVTLLAAEFRGWRASRGIGELPTFLGRFIAAAKLLEVKMTEDHMDPRFVNDGTSPPVAKAAGGRLIQGEEGMKEFWASADCPWHSLQGARPMMILGGIIAARPGYPCLQSAFHLVSPPILCLTSLFSAGAGLRRWDGIQVGIKWDEVGVRQVGIRHTGGRDAIVLSSGLAGGLGSSPLAWAFASVQFVAVFVSDYGGKTAGKGDVSLEYPIAGFMVLLSAVALGGNRRHRF</sequence>
<name>A0ACB9RRJ5_9MYRT</name>
<protein>
    <submittedName>
        <fullName evidence="1">Uncharacterized protein</fullName>
    </submittedName>
</protein>